<proteinExistence type="predicted"/>
<dbReference type="EMBL" id="JANIBL010000016">
    <property type="protein sequence ID" value="MCQ8117200.1"/>
    <property type="molecule type" value="Genomic_DNA"/>
</dbReference>
<keyword evidence="2" id="KW-1185">Reference proteome</keyword>
<reference evidence="1 2" key="1">
    <citation type="submission" date="2022-07" db="EMBL/GenBank/DDBJ databases">
        <title>Methylomonas rivi sp. nov., Methylomonas rosea sp. nov., Methylomonas aureus sp. nov. and Methylomonas subterranea sp. nov., four novel methanotrophs isolated from a freshwater creek and the deep terrestrial subsurface.</title>
        <authorList>
            <person name="Abin C."/>
            <person name="Sankaranarayanan K."/>
            <person name="Garner C."/>
            <person name="Sindelar R."/>
            <person name="Kotary K."/>
            <person name="Garner R."/>
            <person name="Barclay S."/>
            <person name="Lawson P."/>
            <person name="Krumholz L."/>
        </authorList>
    </citation>
    <scope>NUCLEOTIDE SEQUENCE [LARGE SCALE GENOMIC DNA]</scope>
    <source>
        <strain evidence="1 2">WSC-7</strain>
    </source>
</reference>
<dbReference type="Proteomes" id="UP001524570">
    <property type="component" value="Unassembled WGS sequence"/>
</dbReference>
<organism evidence="1 2">
    <name type="scientific">Methylomonas rosea</name>
    <dbReference type="NCBI Taxonomy" id="2952227"/>
    <lineage>
        <taxon>Bacteria</taxon>
        <taxon>Pseudomonadati</taxon>
        <taxon>Pseudomonadota</taxon>
        <taxon>Gammaproteobacteria</taxon>
        <taxon>Methylococcales</taxon>
        <taxon>Methylococcaceae</taxon>
        <taxon>Methylomonas</taxon>
    </lineage>
</organism>
<sequence>MAFSSSQSQARMPLSAEEMRAISLEISRGFAPRRFRAGAARLTSTGFSPQELLSISQQINREFAPRPEIVAAKVESAKLVALPVDPEHLHVYWQLDDAGQTSTPLIDPAADAQPLTLRVYSHPAPAEAVSSPAEPVKTWFDVPVAAERSQQQITLPSGNACIAGIYQVAIGRLNAAQEFSPLAYSQAAATAPQVSPMTERLSPAMAQFIIPPAQASSALAVTASGQQN</sequence>
<dbReference type="RefSeq" id="WP_256606359.1">
    <property type="nucleotide sequence ID" value="NZ_JANIBL010000016.1"/>
</dbReference>
<name>A0ABT1TR09_9GAMM</name>
<dbReference type="Pfam" id="PF16258">
    <property type="entry name" value="DUF4912"/>
    <property type="match status" value="1"/>
</dbReference>
<gene>
    <name evidence="1" type="ORF">NP589_07170</name>
</gene>
<comment type="caution">
    <text evidence="1">The sequence shown here is derived from an EMBL/GenBank/DDBJ whole genome shotgun (WGS) entry which is preliminary data.</text>
</comment>
<accession>A0ABT1TR09</accession>
<evidence type="ECO:0000313" key="1">
    <source>
        <dbReference type="EMBL" id="MCQ8117200.1"/>
    </source>
</evidence>
<protein>
    <submittedName>
        <fullName evidence="1">DUF4912 domain-containing protein</fullName>
    </submittedName>
</protein>
<evidence type="ECO:0000313" key="2">
    <source>
        <dbReference type="Proteomes" id="UP001524570"/>
    </source>
</evidence>
<dbReference type="InterPro" id="IPR032585">
    <property type="entry name" value="DUF4912"/>
</dbReference>